<dbReference type="InterPro" id="IPR007487">
    <property type="entry name" value="ABC_transpt-TYRBP-like"/>
</dbReference>
<sequence>MKTIKLEKLLMWLFLLVTLVLIGWYNLTKPSILILHSYDKDYSWVRDINTGLNRVLKNKYLYQVRWYYMDTKRHPDVKYKTSAGISARDLINQTRPDVVIAMDDDAQKYVAQYFANDPKIKIVFGGVNKEASEYGYDKAKNVTGIMERLPLTALSETLQSARSLQQLKHPVRIAYLGDASETVYGDANQIKQFDWSPHQLTEVRNVKTWEEWQTSISELSAKVDVILLTNYRGLQRSANDPTLVSAKEVVSWTEKNSRVPVIGGNGFFTEDGGMLAIGTSPFEQGEVAARRALQIVMQKTDVKTLPIVASQEFIVTMSGSRMKARGFFLPKVYEAAAHAGDQYFE</sequence>
<reference evidence="2" key="1">
    <citation type="submission" date="2020-08" db="EMBL/GenBank/DDBJ databases">
        <title>Novel species isolated from subtropical streams in China.</title>
        <authorList>
            <person name="Lu H."/>
        </authorList>
    </citation>
    <scope>NUCLEOTIDE SEQUENCE</scope>
    <source>
        <strain evidence="2">LX22W</strain>
    </source>
</reference>
<gene>
    <name evidence="2" type="ORF">H8K36_07345</name>
</gene>
<evidence type="ECO:0000313" key="2">
    <source>
        <dbReference type="EMBL" id="MBC3881179.1"/>
    </source>
</evidence>
<accession>A0A923HKQ0</accession>
<comment type="caution">
    <text evidence="2">The sequence shown here is derived from an EMBL/GenBank/DDBJ whole genome shotgun (WGS) entry which is preliminary data.</text>
</comment>
<dbReference type="Proteomes" id="UP000627446">
    <property type="component" value="Unassembled WGS sequence"/>
</dbReference>
<keyword evidence="1" id="KW-0812">Transmembrane</keyword>
<dbReference type="AlphaFoldDB" id="A0A923HKQ0"/>
<organism evidence="2 3">
    <name type="scientific">Undibacterium nitidum</name>
    <dbReference type="NCBI Taxonomy" id="2762298"/>
    <lineage>
        <taxon>Bacteria</taxon>
        <taxon>Pseudomonadati</taxon>
        <taxon>Pseudomonadota</taxon>
        <taxon>Betaproteobacteria</taxon>
        <taxon>Burkholderiales</taxon>
        <taxon>Oxalobacteraceae</taxon>
        <taxon>Undibacterium</taxon>
    </lineage>
</organism>
<dbReference type="PANTHER" id="PTHR35271:SF1">
    <property type="entry name" value="ABC TRANSPORTER, SUBSTRATE-BINDING LIPOPROTEIN"/>
    <property type="match status" value="1"/>
</dbReference>
<dbReference type="Gene3D" id="3.40.50.2300">
    <property type="match status" value="2"/>
</dbReference>
<evidence type="ECO:0000313" key="3">
    <source>
        <dbReference type="Proteomes" id="UP000627446"/>
    </source>
</evidence>
<evidence type="ECO:0008006" key="4">
    <source>
        <dbReference type="Google" id="ProtNLM"/>
    </source>
</evidence>
<proteinExistence type="predicted"/>
<dbReference type="EMBL" id="JACOFZ010000001">
    <property type="protein sequence ID" value="MBC3881179.1"/>
    <property type="molecule type" value="Genomic_DNA"/>
</dbReference>
<protein>
    <recommendedName>
        <fullName evidence="4">ABC transporter substrate binding protein</fullName>
    </recommendedName>
</protein>
<evidence type="ECO:0000256" key="1">
    <source>
        <dbReference type="SAM" id="Phobius"/>
    </source>
</evidence>
<dbReference type="RefSeq" id="WP_186914343.1">
    <property type="nucleotide sequence ID" value="NZ_JACOFZ010000001.1"/>
</dbReference>
<feature type="transmembrane region" description="Helical" evidence="1">
    <location>
        <begin position="9"/>
        <end position="27"/>
    </location>
</feature>
<name>A0A923HKQ0_9BURK</name>
<keyword evidence="1" id="KW-1133">Transmembrane helix</keyword>
<dbReference type="PANTHER" id="PTHR35271">
    <property type="entry name" value="ABC TRANSPORTER, SUBSTRATE-BINDING LIPOPROTEIN-RELATED"/>
    <property type="match status" value="1"/>
</dbReference>
<keyword evidence="1" id="KW-0472">Membrane</keyword>
<keyword evidence="3" id="KW-1185">Reference proteome</keyword>